<dbReference type="EMBL" id="HBIN01027671">
    <property type="protein sequence ID" value="CAE0449259.1"/>
    <property type="molecule type" value="Transcribed_RNA"/>
</dbReference>
<evidence type="ECO:0000256" key="3">
    <source>
        <dbReference type="ARBA" id="ARBA00022670"/>
    </source>
</evidence>
<dbReference type="Pfam" id="PF10275">
    <property type="entry name" value="Peptidase_C65"/>
    <property type="match status" value="1"/>
</dbReference>
<evidence type="ECO:0000256" key="1">
    <source>
        <dbReference type="ARBA" id="ARBA00000707"/>
    </source>
</evidence>
<dbReference type="PROSITE" id="PS50802">
    <property type="entry name" value="OTU"/>
    <property type="match status" value="1"/>
</dbReference>
<dbReference type="GO" id="GO:0005634">
    <property type="term" value="C:nucleus"/>
    <property type="evidence" value="ECO:0007669"/>
    <property type="project" value="TreeGrafter"/>
</dbReference>
<accession>A0A7S3PSX3</accession>
<keyword evidence="4" id="KW-0833">Ubl conjugation pathway</keyword>
<protein>
    <recommendedName>
        <fullName evidence="2">ubiquitinyl hydrolase 1</fullName>
        <ecNumber evidence="2">3.4.19.12</ecNumber>
    </recommendedName>
</protein>
<proteinExistence type="predicted"/>
<dbReference type="InterPro" id="IPR003323">
    <property type="entry name" value="OTU_dom"/>
</dbReference>
<organism evidence="9">
    <name type="scientific">Aplanochytrium stocchinoi</name>
    <dbReference type="NCBI Taxonomy" id="215587"/>
    <lineage>
        <taxon>Eukaryota</taxon>
        <taxon>Sar</taxon>
        <taxon>Stramenopiles</taxon>
        <taxon>Bigyra</taxon>
        <taxon>Labyrinthulomycetes</taxon>
        <taxon>Thraustochytrida</taxon>
        <taxon>Thraustochytriidae</taxon>
        <taxon>Aplanochytrium</taxon>
    </lineage>
</organism>
<dbReference type="GO" id="GO:0006508">
    <property type="term" value="P:proteolysis"/>
    <property type="evidence" value="ECO:0007669"/>
    <property type="project" value="UniProtKB-KW"/>
</dbReference>
<dbReference type="PANTHER" id="PTHR12931">
    <property type="entry name" value="UBIQUITIN THIOLESTERASE PROTEIN OTUB"/>
    <property type="match status" value="1"/>
</dbReference>
<evidence type="ECO:0000256" key="7">
    <source>
        <dbReference type="SAM" id="MobiDB-lite"/>
    </source>
</evidence>
<evidence type="ECO:0000256" key="2">
    <source>
        <dbReference type="ARBA" id="ARBA00012759"/>
    </source>
</evidence>
<dbReference type="CDD" id="cd22749">
    <property type="entry name" value="Otubain_C65"/>
    <property type="match status" value="1"/>
</dbReference>
<dbReference type="Gene3D" id="3.30.200.60">
    <property type="entry name" value="Peptidase C65 Otubain, subdomain 1"/>
    <property type="match status" value="1"/>
</dbReference>
<keyword evidence="6" id="KW-0788">Thiol protease</keyword>
<dbReference type="GO" id="GO:0043130">
    <property type="term" value="F:ubiquitin binding"/>
    <property type="evidence" value="ECO:0007669"/>
    <property type="project" value="TreeGrafter"/>
</dbReference>
<dbReference type="InterPro" id="IPR042468">
    <property type="entry name" value="Peptidase_C65_otubain_sub1"/>
</dbReference>
<reference evidence="9" key="1">
    <citation type="submission" date="2021-01" db="EMBL/GenBank/DDBJ databases">
        <authorList>
            <person name="Corre E."/>
            <person name="Pelletier E."/>
            <person name="Niang G."/>
            <person name="Scheremetjew M."/>
            <person name="Finn R."/>
            <person name="Kale V."/>
            <person name="Holt S."/>
            <person name="Cochrane G."/>
            <person name="Meng A."/>
            <person name="Brown T."/>
            <person name="Cohen L."/>
        </authorList>
    </citation>
    <scope>NUCLEOTIDE SEQUENCE</scope>
    <source>
        <strain evidence="9">GSBS06</strain>
    </source>
</reference>
<evidence type="ECO:0000256" key="6">
    <source>
        <dbReference type="ARBA" id="ARBA00022807"/>
    </source>
</evidence>
<gene>
    <name evidence="9" type="ORF">ASTO00021_LOCUS19231</name>
</gene>
<evidence type="ECO:0000256" key="4">
    <source>
        <dbReference type="ARBA" id="ARBA00022786"/>
    </source>
</evidence>
<keyword evidence="5" id="KW-0378">Hydrolase</keyword>
<dbReference type="InterPro" id="IPR042467">
    <property type="entry name" value="Peptidase_C65_otubain_sub2"/>
</dbReference>
<name>A0A7S3PSX3_9STRA</name>
<keyword evidence="3" id="KW-0645">Protease</keyword>
<feature type="region of interest" description="Disordered" evidence="7">
    <location>
        <begin position="1"/>
        <end position="26"/>
    </location>
</feature>
<dbReference type="GO" id="GO:0004843">
    <property type="term" value="F:cysteine-type deubiquitinase activity"/>
    <property type="evidence" value="ECO:0007669"/>
    <property type="project" value="UniProtKB-EC"/>
</dbReference>
<dbReference type="GO" id="GO:0071108">
    <property type="term" value="P:protein K48-linked deubiquitination"/>
    <property type="evidence" value="ECO:0007669"/>
    <property type="project" value="TreeGrafter"/>
</dbReference>
<dbReference type="AlphaFoldDB" id="A0A7S3PSX3"/>
<dbReference type="InterPro" id="IPR038765">
    <property type="entry name" value="Papain-like_cys_pep_sf"/>
</dbReference>
<evidence type="ECO:0000313" key="9">
    <source>
        <dbReference type="EMBL" id="CAE0449259.1"/>
    </source>
</evidence>
<dbReference type="Gene3D" id="1.20.1300.20">
    <property type="entry name" value="Peptidase C65 Otubain, subdomain 2"/>
    <property type="match status" value="1"/>
</dbReference>
<evidence type="ECO:0000256" key="5">
    <source>
        <dbReference type="ARBA" id="ARBA00022801"/>
    </source>
</evidence>
<dbReference type="SUPFAM" id="SSF54001">
    <property type="entry name" value="Cysteine proteinases"/>
    <property type="match status" value="1"/>
</dbReference>
<evidence type="ECO:0000259" key="8">
    <source>
        <dbReference type="PROSITE" id="PS50802"/>
    </source>
</evidence>
<feature type="compositionally biased region" description="Basic and acidic residues" evidence="7">
    <location>
        <begin position="14"/>
        <end position="26"/>
    </location>
</feature>
<dbReference type="PANTHER" id="PTHR12931:SF15">
    <property type="entry name" value="UBIQUITIN THIOESTERASE OTUBAIN-LIKE"/>
    <property type="match status" value="1"/>
</dbReference>
<dbReference type="EC" id="3.4.19.12" evidence="2"/>
<feature type="domain" description="OTU" evidence="8">
    <location>
        <begin position="81"/>
        <end position="282"/>
    </location>
</feature>
<dbReference type="InterPro" id="IPR019400">
    <property type="entry name" value="Peptidase_C65_otubain"/>
</dbReference>
<sequence>MTDDTPTETPTGTKENKPTVEYASDKYTTEERLRQMQEIEEEIKRRPLVGLKEGSFSSLKEELKGTPPFTRKIPHLETKYSTIRRIRGDGNCFYRGFLFRLVEILVFQKGRGETSEFNRVKKKFDDAMGYLTEVRYNQNSIEMFVEFAVEYFQNFPRSLSEVENFFNNPQEAMFLVWFCRLLCGGYIKHHWEERFQWFVEESKHYIDADDFCAREVEPSDMECEEIQVIALCEYLGVRICVEYLGADLNSDTTVTHYFGPEDKEAEICLLYRPGHYDVIYKK</sequence>
<comment type="catalytic activity">
    <reaction evidence="1">
        <text>Thiol-dependent hydrolysis of ester, thioester, amide, peptide and isopeptide bonds formed by the C-terminal Gly of ubiquitin (a 76-residue protein attached to proteins as an intracellular targeting signal).</text>
        <dbReference type="EC" id="3.4.19.12"/>
    </reaction>
</comment>